<comment type="caution">
    <text evidence="2">The sequence shown here is derived from an EMBL/GenBank/DDBJ whole genome shotgun (WGS) entry which is preliminary data.</text>
</comment>
<protein>
    <submittedName>
        <fullName evidence="2">BTB/POZ domain-containing protein</fullName>
    </submittedName>
</protein>
<reference evidence="2 3" key="1">
    <citation type="journal article" date="2017" name="Genome Biol.">
        <title>New reference genome sequences of hot pepper reveal the massive evolution of plant disease-resistance genes by retroduplication.</title>
        <authorList>
            <person name="Kim S."/>
            <person name="Park J."/>
            <person name="Yeom S.I."/>
            <person name="Kim Y.M."/>
            <person name="Seo E."/>
            <person name="Kim K.T."/>
            <person name="Kim M.S."/>
            <person name="Lee J.M."/>
            <person name="Cheong K."/>
            <person name="Shin H.S."/>
            <person name="Kim S.B."/>
            <person name="Han K."/>
            <person name="Lee J."/>
            <person name="Park M."/>
            <person name="Lee H.A."/>
            <person name="Lee H.Y."/>
            <person name="Lee Y."/>
            <person name="Oh S."/>
            <person name="Lee J.H."/>
            <person name="Choi E."/>
            <person name="Choi E."/>
            <person name="Lee S.E."/>
            <person name="Jeon J."/>
            <person name="Kim H."/>
            <person name="Choi G."/>
            <person name="Song H."/>
            <person name="Lee J."/>
            <person name="Lee S.C."/>
            <person name="Kwon J.K."/>
            <person name="Lee H.Y."/>
            <person name="Koo N."/>
            <person name="Hong Y."/>
            <person name="Kim R.W."/>
            <person name="Kang W.H."/>
            <person name="Huh J.H."/>
            <person name="Kang B.C."/>
            <person name="Yang T.J."/>
            <person name="Lee Y.H."/>
            <person name="Bennetzen J.L."/>
            <person name="Choi D."/>
        </authorList>
    </citation>
    <scope>NUCLEOTIDE SEQUENCE [LARGE SCALE GENOMIC DNA]</scope>
    <source>
        <strain evidence="3">cv. PBC81</strain>
    </source>
</reference>
<evidence type="ECO:0000313" key="3">
    <source>
        <dbReference type="Proteomes" id="UP000224567"/>
    </source>
</evidence>
<dbReference type="Proteomes" id="UP000224567">
    <property type="component" value="Unassembled WGS sequence"/>
</dbReference>
<gene>
    <name evidence="2" type="ORF">CQW23_15092</name>
</gene>
<reference evidence="3" key="2">
    <citation type="journal article" date="2017" name="J. Anim. Genet.">
        <title>Multiple reference genome sequences of hot pepper reveal the massive evolution of plant disease resistance genes by retroduplication.</title>
        <authorList>
            <person name="Kim S."/>
            <person name="Park J."/>
            <person name="Yeom S.-I."/>
            <person name="Kim Y.-M."/>
            <person name="Seo E."/>
            <person name="Kim K.-T."/>
            <person name="Kim M.-S."/>
            <person name="Lee J.M."/>
            <person name="Cheong K."/>
            <person name="Shin H.-S."/>
            <person name="Kim S.-B."/>
            <person name="Han K."/>
            <person name="Lee J."/>
            <person name="Park M."/>
            <person name="Lee H.-A."/>
            <person name="Lee H.-Y."/>
            <person name="Lee Y."/>
            <person name="Oh S."/>
            <person name="Lee J.H."/>
            <person name="Choi E."/>
            <person name="Choi E."/>
            <person name="Lee S.E."/>
            <person name="Jeon J."/>
            <person name="Kim H."/>
            <person name="Choi G."/>
            <person name="Song H."/>
            <person name="Lee J."/>
            <person name="Lee S.-C."/>
            <person name="Kwon J.-K."/>
            <person name="Lee H.-Y."/>
            <person name="Koo N."/>
            <person name="Hong Y."/>
            <person name="Kim R.W."/>
            <person name="Kang W.-H."/>
            <person name="Huh J.H."/>
            <person name="Kang B.-C."/>
            <person name="Yang T.-J."/>
            <person name="Lee Y.-H."/>
            <person name="Bennetzen J.L."/>
            <person name="Choi D."/>
        </authorList>
    </citation>
    <scope>NUCLEOTIDE SEQUENCE [LARGE SCALE GENOMIC DNA]</scope>
    <source>
        <strain evidence="3">cv. PBC81</strain>
    </source>
</reference>
<proteinExistence type="predicted"/>
<dbReference type="InterPro" id="IPR011333">
    <property type="entry name" value="SKP1/BTB/POZ_sf"/>
</dbReference>
<sequence length="362" mass="40303">MSSNLVGLVLATAMAVSACTIILFDHLREKYMAIAQLELTKNVQESSPQGKCILKSCLSSGEKNMSFRKQKKKKRVRFAADVKDSKSNGEEYRSGYRNSFGKKVLDMPANRRALYAEILEDKNLLEPPGVKFSDYSALVICVNKKTSCYSVTIVKSKQVPDLPNLNFTIFATCNDLVPLHIEQRSISDVSGDLTIEVGSARVALYKFPLISRSGRIRKLLLEAKDTKVSRINLTGLPGGSDAFELDAKFCYGVNVEINISNVALLRCAARFMEMTEDISEKNLKIHTEVFLKDLKFSNISNSIFVLHCCETLLPVSEKVNLVSQLINAIANHVCKEQLTSDLSNLEYNFPPKPLQCVDSETP</sequence>
<dbReference type="AlphaFoldDB" id="A0A2G2WL18"/>
<dbReference type="OrthoDB" id="695890at2759"/>
<accession>A0A2G2WL18</accession>
<evidence type="ECO:0000313" key="2">
    <source>
        <dbReference type="EMBL" id="PHT45934.1"/>
    </source>
</evidence>
<dbReference type="PANTHER" id="PTHR32370">
    <property type="entry name" value="OS12G0117600 PROTEIN"/>
    <property type="match status" value="1"/>
</dbReference>
<dbReference type="EMBL" id="MLFT02000006">
    <property type="protein sequence ID" value="PHT45934.1"/>
    <property type="molecule type" value="Genomic_DNA"/>
</dbReference>
<comment type="pathway">
    <text evidence="1">Protein modification; protein ubiquitination.</text>
</comment>
<evidence type="ECO:0000256" key="1">
    <source>
        <dbReference type="ARBA" id="ARBA00004906"/>
    </source>
</evidence>
<dbReference type="Gene3D" id="3.30.710.10">
    <property type="entry name" value="Potassium Channel Kv1.1, Chain A"/>
    <property type="match status" value="1"/>
</dbReference>
<name>A0A2G2WL18_CAPBA</name>
<dbReference type="InterPro" id="IPR043454">
    <property type="entry name" value="NPH3/RPT2-like"/>
</dbReference>
<dbReference type="SUPFAM" id="SSF54695">
    <property type="entry name" value="POZ domain"/>
    <property type="match status" value="1"/>
</dbReference>
<organism evidence="2 3">
    <name type="scientific">Capsicum baccatum</name>
    <name type="common">Peruvian pepper</name>
    <dbReference type="NCBI Taxonomy" id="33114"/>
    <lineage>
        <taxon>Eukaryota</taxon>
        <taxon>Viridiplantae</taxon>
        <taxon>Streptophyta</taxon>
        <taxon>Embryophyta</taxon>
        <taxon>Tracheophyta</taxon>
        <taxon>Spermatophyta</taxon>
        <taxon>Magnoliopsida</taxon>
        <taxon>eudicotyledons</taxon>
        <taxon>Gunneridae</taxon>
        <taxon>Pentapetalae</taxon>
        <taxon>asterids</taxon>
        <taxon>lamiids</taxon>
        <taxon>Solanales</taxon>
        <taxon>Solanaceae</taxon>
        <taxon>Solanoideae</taxon>
        <taxon>Capsiceae</taxon>
        <taxon>Capsicum</taxon>
    </lineage>
</organism>
<keyword evidence="3" id="KW-1185">Reference proteome</keyword>